<evidence type="ECO:0000256" key="1">
    <source>
        <dbReference type="ARBA" id="ARBA00005842"/>
    </source>
</evidence>
<organism evidence="5 6">
    <name type="scientific">Aspergillus pseudonomiae</name>
    <dbReference type="NCBI Taxonomy" id="1506151"/>
    <lineage>
        <taxon>Eukaryota</taxon>
        <taxon>Fungi</taxon>
        <taxon>Dikarya</taxon>
        <taxon>Ascomycota</taxon>
        <taxon>Pezizomycotina</taxon>
        <taxon>Eurotiomycetes</taxon>
        <taxon>Eurotiomycetidae</taxon>
        <taxon>Eurotiales</taxon>
        <taxon>Aspergillaceae</taxon>
        <taxon>Aspergillus</taxon>
        <taxon>Aspergillus subgen. Circumdati</taxon>
    </lineage>
</organism>
<dbReference type="EMBL" id="ML736742">
    <property type="protein sequence ID" value="KAE8408629.1"/>
    <property type="molecule type" value="Genomic_DNA"/>
</dbReference>
<evidence type="ECO:0000256" key="2">
    <source>
        <dbReference type="ARBA" id="ARBA00022679"/>
    </source>
</evidence>
<dbReference type="GO" id="GO:0005524">
    <property type="term" value="F:ATP binding"/>
    <property type="evidence" value="ECO:0007669"/>
    <property type="project" value="UniProtKB-KW"/>
</dbReference>
<evidence type="ECO:0000313" key="6">
    <source>
        <dbReference type="Proteomes" id="UP000325579"/>
    </source>
</evidence>
<dbReference type="AlphaFoldDB" id="A0A5N6I8V7"/>
<dbReference type="OrthoDB" id="414463at2759"/>
<dbReference type="SUPFAM" id="SSF52540">
    <property type="entry name" value="P-loop containing nucleoside triphosphate hydrolases"/>
    <property type="match status" value="1"/>
</dbReference>
<evidence type="ECO:0000256" key="4">
    <source>
        <dbReference type="ARBA" id="ARBA00022840"/>
    </source>
</evidence>
<name>A0A5N6I8V7_9EURO</name>
<dbReference type="InterPro" id="IPR027417">
    <property type="entry name" value="P-loop_NTPase"/>
</dbReference>
<keyword evidence="4" id="KW-0067">ATP-binding</keyword>
<proteinExistence type="inferred from homology"/>
<evidence type="ECO:0000256" key="3">
    <source>
        <dbReference type="ARBA" id="ARBA00022741"/>
    </source>
</evidence>
<dbReference type="InterPro" id="IPR039657">
    <property type="entry name" value="Dimethylallyltransferase"/>
</dbReference>
<accession>A0A5N6I8V7</accession>
<dbReference type="PANTHER" id="PTHR11088:SF89">
    <property type="entry name" value="TRNA DIMETHYLALLYLTRANSFERASE"/>
    <property type="match status" value="1"/>
</dbReference>
<dbReference type="Gene3D" id="3.40.50.300">
    <property type="entry name" value="P-loop containing nucleotide triphosphate hydrolases"/>
    <property type="match status" value="1"/>
</dbReference>
<gene>
    <name evidence="5" type="ORF">BDV37DRAFT_278638</name>
</gene>
<protein>
    <submittedName>
        <fullName evidence="5">Uncharacterized protein</fullName>
    </submittedName>
</protein>
<comment type="similarity">
    <text evidence="1">Belongs to the IPP transferase family.</text>
</comment>
<keyword evidence="6" id="KW-1185">Reference proteome</keyword>
<dbReference type="GO" id="GO:0052381">
    <property type="term" value="F:tRNA dimethylallyltransferase activity"/>
    <property type="evidence" value="ECO:0007669"/>
    <property type="project" value="TreeGrafter"/>
</dbReference>
<dbReference type="Proteomes" id="UP000325579">
    <property type="component" value="Unassembled WGS sequence"/>
</dbReference>
<dbReference type="Pfam" id="PF01715">
    <property type="entry name" value="IPPT"/>
    <property type="match status" value="2"/>
</dbReference>
<dbReference type="GO" id="GO:0005739">
    <property type="term" value="C:mitochondrion"/>
    <property type="evidence" value="ECO:0007669"/>
    <property type="project" value="TreeGrafter"/>
</dbReference>
<dbReference type="PANTHER" id="PTHR11088">
    <property type="entry name" value="TRNA DIMETHYLALLYLTRANSFERASE"/>
    <property type="match status" value="1"/>
</dbReference>
<accession>A0A5N7DRI3</accession>
<dbReference type="GeneID" id="43670797"/>
<keyword evidence="3" id="KW-0547">Nucleotide-binding</keyword>
<keyword evidence="2" id="KW-0808">Transferase</keyword>
<evidence type="ECO:0000313" key="5">
    <source>
        <dbReference type="EMBL" id="KAE8408629.1"/>
    </source>
</evidence>
<dbReference type="GO" id="GO:0006400">
    <property type="term" value="P:tRNA modification"/>
    <property type="evidence" value="ECO:0007669"/>
    <property type="project" value="TreeGrafter"/>
</dbReference>
<reference evidence="5 6" key="1">
    <citation type="submission" date="2019-04" db="EMBL/GenBank/DDBJ databases">
        <authorList>
            <consortium name="DOE Joint Genome Institute"/>
            <person name="Mondo S."/>
            <person name="Kjaerbolling I."/>
            <person name="Vesth T."/>
            <person name="Frisvad J.C."/>
            <person name="Nybo J.L."/>
            <person name="Theobald S."/>
            <person name="Kildgaard S."/>
            <person name="Isbrandt T."/>
            <person name="Kuo A."/>
            <person name="Sato A."/>
            <person name="Lyhne E.K."/>
            <person name="Kogle M.E."/>
            <person name="Wiebenga A."/>
            <person name="Kun R.S."/>
            <person name="Lubbers R.J."/>
            <person name="Makela M.R."/>
            <person name="Barry K."/>
            <person name="Chovatia M."/>
            <person name="Clum A."/>
            <person name="Daum C."/>
            <person name="Haridas S."/>
            <person name="He G."/>
            <person name="LaButti K."/>
            <person name="Lipzen A."/>
            <person name="Riley R."/>
            <person name="Salamov A."/>
            <person name="Simmons B.A."/>
            <person name="Magnuson J.K."/>
            <person name="Henrissat B."/>
            <person name="Mortensen U.H."/>
            <person name="Larsen T.O."/>
            <person name="Devries R.P."/>
            <person name="Grigoriev I.V."/>
            <person name="Machida M."/>
            <person name="Baker S.E."/>
            <person name="Andersen M.R."/>
            <person name="Cantor M.N."/>
            <person name="Hua S.X."/>
        </authorList>
    </citation>
    <scope>NUCLEOTIDE SEQUENCE [LARGE SCALE GENOMIC DNA]</scope>
    <source>
        <strain evidence="5 6">CBS 119388</strain>
    </source>
</reference>
<sequence>MFPPVTSIIALVGPTAVGKTKLGVQLAKSLQSEVISIDSLQCYKDGSIISAKVKPEEADGIVHHLVDYVDAQDEPHTFINDAIDCIRDIHSRGRVPILVGGSTSLTIPILQAAVEDGKTPFIIILGDTASSLETRIRKRVDEMVQEGLLRELFGLYKLEKALLEGPDFSRGIWKVIGYREFYPCFTMPRMDREQFSELMAQCLARLKTETVLYANKQVDWACDTLVPFLQTMKIPYVRLQVDGQTTGENVMAKATRSYASALQDNVELL</sequence>
<dbReference type="RefSeq" id="XP_031945948.1">
    <property type="nucleotide sequence ID" value="XM_032086106.1"/>
</dbReference>